<dbReference type="InterPro" id="IPR039537">
    <property type="entry name" value="Retrotran_Ty1/copia-like"/>
</dbReference>
<protein>
    <recommendedName>
        <fullName evidence="1">Integrase catalytic domain-containing protein</fullName>
    </recommendedName>
</protein>
<dbReference type="InterPro" id="IPR012337">
    <property type="entry name" value="RNaseH-like_sf"/>
</dbReference>
<dbReference type="Gene3D" id="3.30.420.10">
    <property type="entry name" value="Ribonuclease H-like superfamily/Ribonuclease H"/>
    <property type="match status" value="1"/>
</dbReference>
<dbReference type="EMBL" id="JACGWK010000256">
    <property type="protein sequence ID" value="KAL0302492.1"/>
    <property type="molecule type" value="Genomic_DNA"/>
</dbReference>
<evidence type="ECO:0000313" key="2">
    <source>
        <dbReference type="EMBL" id="KAL0302492.1"/>
    </source>
</evidence>
<reference evidence="2" key="1">
    <citation type="submission" date="2020-06" db="EMBL/GenBank/DDBJ databases">
        <authorList>
            <person name="Li T."/>
            <person name="Hu X."/>
            <person name="Zhang T."/>
            <person name="Song X."/>
            <person name="Zhang H."/>
            <person name="Dai N."/>
            <person name="Sheng W."/>
            <person name="Hou X."/>
            <person name="Wei L."/>
        </authorList>
    </citation>
    <scope>NUCLEOTIDE SEQUENCE</scope>
    <source>
        <strain evidence="2">G01</strain>
        <tissue evidence="2">Leaf</tissue>
    </source>
</reference>
<accession>A0AAW2K6T4</accession>
<name>A0AAW2K6T4_9LAMI</name>
<dbReference type="PROSITE" id="PS50994">
    <property type="entry name" value="INTEGRASE"/>
    <property type="match status" value="1"/>
</dbReference>
<dbReference type="PANTHER" id="PTHR42648:SF27">
    <property type="entry name" value="RNA-DIRECTED DNA POLYMERASE"/>
    <property type="match status" value="1"/>
</dbReference>
<evidence type="ECO:0000259" key="1">
    <source>
        <dbReference type="PROSITE" id="PS50994"/>
    </source>
</evidence>
<gene>
    <name evidence="2" type="ORF">Sangu_3098100</name>
</gene>
<sequence>MTAQHKRKLVNHDNAHICHMRLGHISKDRMRKLVDSKSLEWTLPRTPQLNGVAERRNQTLMAMVRFMISFTELPPSFWNYVLETATKLLNMAASKTVSQRPYEIWHDKPASYKYLRVWGSPAYVKRLVRDKLHSRSSLCNFIDIRKKLRTRESRPLDRYGFLRVMSDIDSDKWIEAMRSEMHSIGSNQVLSLVDPPKGVKPIGCKWLYKRKLGADGEVTVFKARVEEKGYT</sequence>
<dbReference type="GO" id="GO:0015074">
    <property type="term" value="P:DNA integration"/>
    <property type="evidence" value="ECO:0007669"/>
    <property type="project" value="InterPro"/>
</dbReference>
<dbReference type="SUPFAM" id="SSF53098">
    <property type="entry name" value="Ribonuclease H-like"/>
    <property type="match status" value="1"/>
</dbReference>
<dbReference type="GO" id="GO:0003676">
    <property type="term" value="F:nucleic acid binding"/>
    <property type="evidence" value="ECO:0007669"/>
    <property type="project" value="InterPro"/>
</dbReference>
<proteinExistence type="predicted"/>
<organism evidence="2">
    <name type="scientific">Sesamum angustifolium</name>
    <dbReference type="NCBI Taxonomy" id="2727405"/>
    <lineage>
        <taxon>Eukaryota</taxon>
        <taxon>Viridiplantae</taxon>
        <taxon>Streptophyta</taxon>
        <taxon>Embryophyta</taxon>
        <taxon>Tracheophyta</taxon>
        <taxon>Spermatophyta</taxon>
        <taxon>Magnoliopsida</taxon>
        <taxon>eudicotyledons</taxon>
        <taxon>Gunneridae</taxon>
        <taxon>Pentapetalae</taxon>
        <taxon>asterids</taxon>
        <taxon>lamiids</taxon>
        <taxon>Lamiales</taxon>
        <taxon>Pedaliaceae</taxon>
        <taxon>Sesamum</taxon>
    </lineage>
</organism>
<dbReference type="PANTHER" id="PTHR42648">
    <property type="entry name" value="TRANSPOSASE, PUTATIVE-RELATED"/>
    <property type="match status" value="1"/>
</dbReference>
<feature type="domain" description="Integrase catalytic" evidence="1">
    <location>
        <begin position="1"/>
        <end position="109"/>
    </location>
</feature>
<dbReference type="InterPro" id="IPR001584">
    <property type="entry name" value="Integrase_cat-core"/>
</dbReference>
<comment type="caution">
    <text evidence="2">The sequence shown here is derived from an EMBL/GenBank/DDBJ whole genome shotgun (WGS) entry which is preliminary data.</text>
</comment>
<reference evidence="2" key="2">
    <citation type="journal article" date="2024" name="Plant">
        <title>Genomic evolution and insights into agronomic trait innovations of Sesamum species.</title>
        <authorList>
            <person name="Miao H."/>
            <person name="Wang L."/>
            <person name="Qu L."/>
            <person name="Liu H."/>
            <person name="Sun Y."/>
            <person name="Le M."/>
            <person name="Wang Q."/>
            <person name="Wei S."/>
            <person name="Zheng Y."/>
            <person name="Lin W."/>
            <person name="Duan Y."/>
            <person name="Cao H."/>
            <person name="Xiong S."/>
            <person name="Wang X."/>
            <person name="Wei L."/>
            <person name="Li C."/>
            <person name="Ma Q."/>
            <person name="Ju M."/>
            <person name="Zhao R."/>
            <person name="Li G."/>
            <person name="Mu C."/>
            <person name="Tian Q."/>
            <person name="Mei H."/>
            <person name="Zhang T."/>
            <person name="Gao T."/>
            <person name="Zhang H."/>
        </authorList>
    </citation>
    <scope>NUCLEOTIDE SEQUENCE</scope>
    <source>
        <strain evidence="2">G01</strain>
    </source>
</reference>
<dbReference type="InterPro" id="IPR036397">
    <property type="entry name" value="RNaseH_sf"/>
</dbReference>
<dbReference type="AlphaFoldDB" id="A0AAW2K6T4"/>